<sequence length="105" mass="11215">MDEAKSVRGVDGDYLSPWHPTGKGQKMPVEPGVSTTLDIDLTEVDAMIKTGHRLRVVISAASLPRYIPSIPELWASRHGQSVVLDPDQPSYLVAPVVIGARAGAA</sequence>
<name>A0A829QCW3_9MYCO</name>
<dbReference type="EMBL" id="JAOH01000002">
    <property type="protein sequence ID" value="EUA60695.1"/>
    <property type="molecule type" value="Genomic_DNA"/>
</dbReference>
<dbReference type="AlphaFoldDB" id="A0A829QCW3"/>
<comment type="caution">
    <text evidence="3">The sequence shown here is derived from an EMBL/GenBank/DDBJ whole genome shotgun (WGS) entry which is preliminary data.</text>
</comment>
<gene>
    <name evidence="3" type="ORF">I542_0831</name>
</gene>
<dbReference type="InterPro" id="IPR008979">
    <property type="entry name" value="Galactose-bd-like_sf"/>
</dbReference>
<evidence type="ECO:0000256" key="1">
    <source>
        <dbReference type="SAM" id="MobiDB-lite"/>
    </source>
</evidence>
<reference evidence="3 4" key="1">
    <citation type="submission" date="2013-12" db="EMBL/GenBank/DDBJ databases">
        <authorList>
            <person name="Zelazny A."/>
            <person name="Olivier K."/>
            <person name="Holland S."/>
            <person name="Lenaerts A."/>
            <person name="Ordway D."/>
            <person name="DeGroote M.A."/>
            <person name="Parker T."/>
            <person name="Sizemore C."/>
            <person name="Tallon L.J."/>
            <person name="Sadzewicz L.K."/>
            <person name="Sengamalay N."/>
            <person name="Fraser C.M."/>
            <person name="Hine E."/>
            <person name="Shefchek K.A."/>
            <person name="Das S.P."/>
            <person name="Tettelin H."/>
        </authorList>
    </citation>
    <scope>NUCLEOTIDE SEQUENCE [LARGE SCALE GENOMIC DNA]</scope>
    <source>
        <strain evidence="3 4">1948</strain>
    </source>
</reference>
<dbReference type="InterPro" id="IPR013736">
    <property type="entry name" value="Xaa-Pro_dipept_C"/>
</dbReference>
<evidence type="ECO:0000313" key="3">
    <source>
        <dbReference type="EMBL" id="EUA60695.1"/>
    </source>
</evidence>
<evidence type="ECO:0000259" key="2">
    <source>
        <dbReference type="Pfam" id="PF08530"/>
    </source>
</evidence>
<dbReference type="Pfam" id="PF08530">
    <property type="entry name" value="PepX_C"/>
    <property type="match status" value="1"/>
</dbReference>
<feature type="domain" description="Xaa-Pro dipeptidyl-peptidase C-terminal" evidence="2">
    <location>
        <begin position="23"/>
        <end position="92"/>
    </location>
</feature>
<feature type="compositionally biased region" description="Basic and acidic residues" evidence="1">
    <location>
        <begin position="1"/>
        <end position="11"/>
    </location>
</feature>
<dbReference type="SUPFAM" id="SSF49785">
    <property type="entry name" value="Galactose-binding domain-like"/>
    <property type="match status" value="1"/>
</dbReference>
<organism evidence="3 4">
    <name type="scientific">Mycobacteroides abscessus 1948</name>
    <dbReference type="NCBI Taxonomy" id="1299323"/>
    <lineage>
        <taxon>Bacteria</taxon>
        <taxon>Bacillati</taxon>
        <taxon>Actinomycetota</taxon>
        <taxon>Actinomycetes</taxon>
        <taxon>Mycobacteriales</taxon>
        <taxon>Mycobacteriaceae</taxon>
        <taxon>Mycobacteroides</taxon>
        <taxon>Mycobacteroides abscessus</taxon>
    </lineage>
</organism>
<protein>
    <submittedName>
        <fullName evidence="3">X-Pro dipeptidyl-peptidase C-terminal non-catalytic domain protein</fullName>
    </submittedName>
</protein>
<dbReference type="GO" id="GO:0008239">
    <property type="term" value="F:dipeptidyl-peptidase activity"/>
    <property type="evidence" value="ECO:0007669"/>
    <property type="project" value="InterPro"/>
</dbReference>
<dbReference type="Gene3D" id="2.60.120.260">
    <property type="entry name" value="Galactose-binding domain-like"/>
    <property type="match status" value="1"/>
</dbReference>
<feature type="region of interest" description="Disordered" evidence="1">
    <location>
        <begin position="1"/>
        <end position="31"/>
    </location>
</feature>
<dbReference type="Proteomes" id="UP000021210">
    <property type="component" value="Unassembled WGS sequence"/>
</dbReference>
<accession>A0A829QCW3</accession>
<evidence type="ECO:0000313" key="4">
    <source>
        <dbReference type="Proteomes" id="UP000021210"/>
    </source>
</evidence>
<proteinExistence type="predicted"/>